<dbReference type="Proteomes" id="UP000054776">
    <property type="component" value="Unassembled WGS sequence"/>
</dbReference>
<organism evidence="1 2">
    <name type="scientific">Trichinella spiralis</name>
    <name type="common">Trichina worm</name>
    <dbReference type="NCBI Taxonomy" id="6334"/>
    <lineage>
        <taxon>Eukaryota</taxon>
        <taxon>Metazoa</taxon>
        <taxon>Ecdysozoa</taxon>
        <taxon>Nematoda</taxon>
        <taxon>Enoplea</taxon>
        <taxon>Dorylaimia</taxon>
        <taxon>Trichinellida</taxon>
        <taxon>Trichinellidae</taxon>
        <taxon>Trichinella</taxon>
    </lineage>
</organism>
<comment type="caution">
    <text evidence="1">The sequence shown here is derived from an EMBL/GenBank/DDBJ whole genome shotgun (WGS) entry which is preliminary data.</text>
</comment>
<keyword evidence="2" id="KW-1185">Reference proteome</keyword>
<gene>
    <name evidence="1" type="ORF">T01_13119</name>
</gene>
<sequence length="70" mass="7624">MRTWYLPHDAVYRGEGEGRKCLVEFNGSARYGGTSLNVLQEAGLTIQTDLLGLSSGQGVGLQADIEKMYT</sequence>
<evidence type="ECO:0000313" key="1">
    <source>
        <dbReference type="EMBL" id="KRY42520.1"/>
    </source>
</evidence>
<reference evidence="1 2" key="1">
    <citation type="submission" date="2015-01" db="EMBL/GenBank/DDBJ databases">
        <title>Evolution of Trichinella species and genotypes.</title>
        <authorList>
            <person name="Korhonen P.K."/>
            <person name="Edoardo P."/>
            <person name="Giuseppe L.R."/>
            <person name="Gasser R.B."/>
        </authorList>
    </citation>
    <scope>NUCLEOTIDE SEQUENCE [LARGE SCALE GENOMIC DNA]</scope>
    <source>
        <strain evidence="1">ISS3</strain>
    </source>
</reference>
<dbReference type="EMBL" id="JYDH01000003">
    <property type="protein sequence ID" value="KRY42520.1"/>
    <property type="molecule type" value="Genomic_DNA"/>
</dbReference>
<name>A0A0V1C006_TRISP</name>
<proteinExistence type="predicted"/>
<evidence type="ECO:0000313" key="2">
    <source>
        <dbReference type="Proteomes" id="UP000054776"/>
    </source>
</evidence>
<protein>
    <submittedName>
        <fullName evidence="1">Uncharacterized protein</fullName>
    </submittedName>
</protein>
<dbReference type="InParanoid" id="A0A0V1C006"/>
<accession>A0A0V1C006</accession>
<dbReference type="AlphaFoldDB" id="A0A0V1C006"/>